<evidence type="ECO:0000313" key="2">
    <source>
        <dbReference type="EMBL" id="BAM03301.1"/>
    </source>
</evidence>
<dbReference type="HOGENOM" id="CLU_2570842_0_0_0"/>
<dbReference type="AlphaFoldDB" id="I0IDG3"/>
<dbReference type="EMBL" id="AP012338">
    <property type="protein sequence ID" value="BAM03301.1"/>
    <property type="molecule type" value="Genomic_DNA"/>
</dbReference>
<feature type="region of interest" description="Disordered" evidence="1">
    <location>
        <begin position="1"/>
        <end position="81"/>
    </location>
</feature>
<dbReference type="STRING" id="1142394.PSMK_11420"/>
<name>I0IDG3_PHYMF</name>
<gene>
    <name evidence="2" type="ordered locus">PSMK_11420</name>
</gene>
<proteinExistence type="predicted"/>
<accession>I0IDG3</accession>
<evidence type="ECO:0000313" key="3">
    <source>
        <dbReference type="Proteomes" id="UP000007881"/>
    </source>
</evidence>
<dbReference type="Proteomes" id="UP000007881">
    <property type="component" value="Chromosome"/>
</dbReference>
<evidence type="ECO:0000256" key="1">
    <source>
        <dbReference type="SAM" id="MobiDB-lite"/>
    </source>
</evidence>
<sequence length="81" mass="9008">MEGGGEGDRMSGGAAPHEAAAPRTVGPGRRNPRRSAAWRDGGCAQQHKPALGAAQRRSVRRRERDWRSTPPPQHRAHRRRR</sequence>
<protein>
    <submittedName>
        <fullName evidence="2">Uncharacterized protein</fullName>
    </submittedName>
</protein>
<keyword evidence="3" id="KW-1185">Reference proteome</keyword>
<organism evidence="2 3">
    <name type="scientific">Phycisphaera mikurensis (strain NBRC 102666 / KCTC 22515 / FYK2301M01)</name>
    <dbReference type="NCBI Taxonomy" id="1142394"/>
    <lineage>
        <taxon>Bacteria</taxon>
        <taxon>Pseudomonadati</taxon>
        <taxon>Planctomycetota</taxon>
        <taxon>Phycisphaerae</taxon>
        <taxon>Phycisphaerales</taxon>
        <taxon>Phycisphaeraceae</taxon>
        <taxon>Phycisphaera</taxon>
    </lineage>
</organism>
<dbReference type="KEGG" id="phm:PSMK_11420"/>
<reference evidence="2 3" key="1">
    <citation type="submission" date="2012-02" db="EMBL/GenBank/DDBJ databases">
        <title>Complete genome sequence of Phycisphaera mikurensis NBRC 102666.</title>
        <authorList>
            <person name="Ankai A."/>
            <person name="Hosoyama A."/>
            <person name="Terui Y."/>
            <person name="Sekine M."/>
            <person name="Fukai R."/>
            <person name="Kato Y."/>
            <person name="Nakamura S."/>
            <person name="Yamada-Narita S."/>
            <person name="Kawakoshi A."/>
            <person name="Fukunaga Y."/>
            <person name="Yamazaki S."/>
            <person name="Fujita N."/>
        </authorList>
    </citation>
    <scope>NUCLEOTIDE SEQUENCE [LARGE SCALE GENOMIC DNA]</scope>
    <source>
        <strain evidence="3">NBRC 102666 / KCTC 22515 / FYK2301M01</strain>
    </source>
</reference>